<feature type="domain" description="DUF7730" evidence="1">
    <location>
        <begin position="4"/>
        <end position="221"/>
    </location>
</feature>
<dbReference type="Proteomes" id="UP000799779">
    <property type="component" value="Unassembled WGS sequence"/>
</dbReference>
<evidence type="ECO:0000259" key="1">
    <source>
        <dbReference type="Pfam" id="PF24864"/>
    </source>
</evidence>
<dbReference type="OrthoDB" id="4757095at2759"/>
<dbReference type="InterPro" id="IPR056632">
    <property type="entry name" value="DUF7730"/>
</dbReference>
<reference evidence="2" key="1">
    <citation type="journal article" date="2020" name="Stud. Mycol.">
        <title>101 Dothideomycetes genomes: a test case for predicting lifestyles and emergence of pathogens.</title>
        <authorList>
            <person name="Haridas S."/>
            <person name="Albert R."/>
            <person name="Binder M."/>
            <person name="Bloem J."/>
            <person name="Labutti K."/>
            <person name="Salamov A."/>
            <person name="Andreopoulos B."/>
            <person name="Baker S."/>
            <person name="Barry K."/>
            <person name="Bills G."/>
            <person name="Bluhm B."/>
            <person name="Cannon C."/>
            <person name="Castanera R."/>
            <person name="Culley D."/>
            <person name="Daum C."/>
            <person name="Ezra D."/>
            <person name="Gonzalez J."/>
            <person name="Henrissat B."/>
            <person name="Kuo A."/>
            <person name="Liang C."/>
            <person name="Lipzen A."/>
            <person name="Lutzoni F."/>
            <person name="Magnuson J."/>
            <person name="Mondo S."/>
            <person name="Nolan M."/>
            <person name="Ohm R."/>
            <person name="Pangilinan J."/>
            <person name="Park H.-J."/>
            <person name="Ramirez L."/>
            <person name="Alfaro M."/>
            <person name="Sun H."/>
            <person name="Tritt A."/>
            <person name="Yoshinaga Y."/>
            <person name="Zwiers L.-H."/>
            <person name="Turgeon B."/>
            <person name="Goodwin S."/>
            <person name="Spatafora J."/>
            <person name="Crous P."/>
            <person name="Grigoriev I."/>
        </authorList>
    </citation>
    <scope>NUCLEOTIDE SEQUENCE</scope>
    <source>
        <strain evidence="2">CBS 123094</strain>
    </source>
</reference>
<proteinExistence type="predicted"/>
<evidence type="ECO:0000313" key="2">
    <source>
        <dbReference type="EMBL" id="KAF1995305.1"/>
    </source>
</evidence>
<dbReference type="Pfam" id="PF24864">
    <property type="entry name" value="DUF7730"/>
    <property type="match status" value="1"/>
</dbReference>
<name>A0A6A5W865_9PLEO</name>
<keyword evidence="3" id="KW-1185">Reference proteome</keyword>
<organism evidence="2 3">
    <name type="scientific">Amniculicola lignicola CBS 123094</name>
    <dbReference type="NCBI Taxonomy" id="1392246"/>
    <lineage>
        <taxon>Eukaryota</taxon>
        <taxon>Fungi</taxon>
        <taxon>Dikarya</taxon>
        <taxon>Ascomycota</taxon>
        <taxon>Pezizomycotina</taxon>
        <taxon>Dothideomycetes</taxon>
        <taxon>Pleosporomycetidae</taxon>
        <taxon>Pleosporales</taxon>
        <taxon>Amniculicolaceae</taxon>
        <taxon>Amniculicola</taxon>
    </lineage>
</organism>
<dbReference type="AlphaFoldDB" id="A0A6A5W865"/>
<sequence length="329" mass="39222">MDRTKCPLLRVPVEIRLNIYDYLIPDHSQFHVHLEQDGATLSKCVNPNPIFTNSSGDHLYTGRERRDRTSHTDHVWARRLRSAWGPHWKCEEQHCEILDLLARTTILHITDLETIHHLDYANISSFQNPLQHIRELSITLRLPLNFFLSLEEPEDGRQELARSTWCKLDKILHQLSELRALRLYLDHDGTDTWTLVNERKTLEPITRLANSKDLVILVTLPKLHPKYEKEDRHFTDSLSGDPFPIRRMQRQQYHGIPNRLDESGQERYKVEEILDFPILTEFLEFFYEYSIERCEAEERKMWARGDDVERTREEFYQAMIEMRNENHAI</sequence>
<dbReference type="EMBL" id="ML977641">
    <property type="protein sequence ID" value="KAF1995305.1"/>
    <property type="molecule type" value="Genomic_DNA"/>
</dbReference>
<gene>
    <name evidence="2" type="ORF">P154DRAFT_445728</name>
</gene>
<accession>A0A6A5W865</accession>
<protein>
    <recommendedName>
        <fullName evidence="1">DUF7730 domain-containing protein</fullName>
    </recommendedName>
</protein>
<evidence type="ECO:0000313" key="3">
    <source>
        <dbReference type="Proteomes" id="UP000799779"/>
    </source>
</evidence>